<proteinExistence type="predicted"/>
<feature type="region of interest" description="Disordered" evidence="1">
    <location>
        <begin position="1"/>
        <end position="31"/>
    </location>
</feature>
<reference evidence="3" key="1">
    <citation type="journal article" date="2014" name="Science">
        <title>Ancient hybridizations among the ancestral genomes of bread wheat.</title>
        <authorList>
            <consortium name="International Wheat Genome Sequencing Consortium,"/>
            <person name="Marcussen T."/>
            <person name="Sandve S.R."/>
            <person name="Heier L."/>
            <person name="Spannagl M."/>
            <person name="Pfeifer M."/>
            <person name="Jakobsen K.S."/>
            <person name="Wulff B.B."/>
            <person name="Steuernagel B."/>
            <person name="Mayer K.F."/>
            <person name="Olsen O.A."/>
        </authorList>
    </citation>
    <scope>NUCLEOTIDE SEQUENCE [LARGE SCALE GENOMIC DNA]</scope>
    <source>
        <strain evidence="3">cv. AL8/78</strain>
    </source>
</reference>
<reference evidence="2" key="4">
    <citation type="submission" date="2019-03" db="UniProtKB">
        <authorList>
            <consortium name="EnsemblPlants"/>
        </authorList>
    </citation>
    <scope>IDENTIFICATION</scope>
</reference>
<sequence length="89" mass="10057">NATNTPHPPPVPPREKYPKERLPSKKRQTRRVGLIRSAVSSNRRNNFTFLSFSPRRVFLILSDDFASLLPIGARSTRSKLSATGRVGRQ</sequence>
<feature type="compositionally biased region" description="Basic and acidic residues" evidence="1">
    <location>
        <begin position="13"/>
        <end position="23"/>
    </location>
</feature>
<dbReference type="Proteomes" id="UP000015105">
    <property type="component" value="Chromosome 1D"/>
</dbReference>
<evidence type="ECO:0000313" key="2">
    <source>
        <dbReference type="EnsemblPlants" id="AET1Gv20580300.13"/>
    </source>
</evidence>
<keyword evidence="3" id="KW-1185">Reference proteome</keyword>
<reference evidence="2" key="5">
    <citation type="journal article" date="2021" name="G3 (Bethesda)">
        <title>Aegilops tauschii genome assembly Aet v5.0 features greater sequence contiguity and improved annotation.</title>
        <authorList>
            <person name="Wang L."/>
            <person name="Zhu T."/>
            <person name="Rodriguez J.C."/>
            <person name="Deal K.R."/>
            <person name="Dubcovsky J."/>
            <person name="McGuire P.E."/>
            <person name="Lux T."/>
            <person name="Spannagl M."/>
            <person name="Mayer K.F.X."/>
            <person name="Baldrich P."/>
            <person name="Meyers B.C."/>
            <person name="Huo N."/>
            <person name="Gu Y.Q."/>
            <person name="Zhou H."/>
            <person name="Devos K.M."/>
            <person name="Bennetzen J.L."/>
            <person name="Unver T."/>
            <person name="Budak H."/>
            <person name="Gulick P.J."/>
            <person name="Galiba G."/>
            <person name="Kalapos B."/>
            <person name="Nelson D.R."/>
            <person name="Li P."/>
            <person name="You F.M."/>
            <person name="Luo M.C."/>
            <person name="Dvorak J."/>
        </authorList>
    </citation>
    <scope>NUCLEOTIDE SEQUENCE [LARGE SCALE GENOMIC DNA]</scope>
    <source>
        <strain evidence="2">cv. AL8/78</strain>
    </source>
</reference>
<reference evidence="2" key="3">
    <citation type="journal article" date="2017" name="Nature">
        <title>Genome sequence of the progenitor of the wheat D genome Aegilops tauschii.</title>
        <authorList>
            <person name="Luo M.C."/>
            <person name="Gu Y.Q."/>
            <person name="Puiu D."/>
            <person name="Wang H."/>
            <person name="Twardziok S.O."/>
            <person name="Deal K.R."/>
            <person name="Huo N."/>
            <person name="Zhu T."/>
            <person name="Wang L."/>
            <person name="Wang Y."/>
            <person name="McGuire P.E."/>
            <person name="Liu S."/>
            <person name="Long H."/>
            <person name="Ramasamy R.K."/>
            <person name="Rodriguez J.C."/>
            <person name="Van S.L."/>
            <person name="Yuan L."/>
            <person name="Wang Z."/>
            <person name="Xia Z."/>
            <person name="Xiao L."/>
            <person name="Anderson O.D."/>
            <person name="Ouyang S."/>
            <person name="Liang Y."/>
            <person name="Zimin A.V."/>
            <person name="Pertea G."/>
            <person name="Qi P."/>
            <person name="Bennetzen J.L."/>
            <person name="Dai X."/>
            <person name="Dawson M.W."/>
            <person name="Muller H.G."/>
            <person name="Kugler K."/>
            <person name="Rivarola-Duarte L."/>
            <person name="Spannagl M."/>
            <person name="Mayer K.F.X."/>
            <person name="Lu F.H."/>
            <person name="Bevan M.W."/>
            <person name="Leroy P."/>
            <person name="Li P."/>
            <person name="You F.M."/>
            <person name="Sun Q."/>
            <person name="Liu Z."/>
            <person name="Lyons E."/>
            <person name="Wicker T."/>
            <person name="Salzberg S.L."/>
            <person name="Devos K.M."/>
            <person name="Dvorak J."/>
        </authorList>
    </citation>
    <scope>NUCLEOTIDE SEQUENCE [LARGE SCALE GENOMIC DNA]</scope>
    <source>
        <strain evidence="2">cv. AL8/78</strain>
    </source>
</reference>
<dbReference type="EnsemblPlants" id="AET1Gv20580300.13">
    <property type="protein sequence ID" value="AET1Gv20580300.13"/>
    <property type="gene ID" value="AET1Gv20580300"/>
</dbReference>
<name>A0A452YZ88_AEGTS</name>
<accession>A0A452YZ88</accession>
<dbReference type="Gramene" id="AET1Gv20580300.13">
    <property type="protein sequence ID" value="AET1Gv20580300.13"/>
    <property type="gene ID" value="AET1Gv20580300"/>
</dbReference>
<reference evidence="3" key="2">
    <citation type="journal article" date="2017" name="Nat. Plants">
        <title>The Aegilops tauschii genome reveals multiple impacts of transposons.</title>
        <authorList>
            <person name="Zhao G."/>
            <person name="Zou C."/>
            <person name="Li K."/>
            <person name="Wang K."/>
            <person name="Li T."/>
            <person name="Gao L."/>
            <person name="Zhang X."/>
            <person name="Wang H."/>
            <person name="Yang Z."/>
            <person name="Liu X."/>
            <person name="Jiang W."/>
            <person name="Mao L."/>
            <person name="Kong X."/>
            <person name="Jiao Y."/>
            <person name="Jia J."/>
        </authorList>
    </citation>
    <scope>NUCLEOTIDE SEQUENCE [LARGE SCALE GENOMIC DNA]</scope>
    <source>
        <strain evidence="3">cv. AL8/78</strain>
    </source>
</reference>
<organism evidence="2 3">
    <name type="scientific">Aegilops tauschii subsp. strangulata</name>
    <name type="common">Goatgrass</name>
    <dbReference type="NCBI Taxonomy" id="200361"/>
    <lineage>
        <taxon>Eukaryota</taxon>
        <taxon>Viridiplantae</taxon>
        <taxon>Streptophyta</taxon>
        <taxon>Embryophyta</taxon>
        <taxon>Tracheophyta</taxon>
        <taxon>Spermatophyta</taxon>
        <taxon>Magnoliopsida</taxon>
        <taxon>Liliopsida</taxon>
        <taxon>Poales</taxon>
        <taxon>Poaceae</taxon>
        <taxon>BOP clade</taxon>
        <taxon>Pooideae</taxon>
        <taxon>Triticodae</taxon>
        <taxon>Triticeae</taxon>
        <taxon>Triticinae</taxon>
        <taxon>Aegilops</taxon>
    </lineage>
</organism>
<dbReference type="AlphaFoldDB" id="A0A452YZ88"/>
<evidence type="ECO:0000256" key="1">
    <source>
        <dbReference type="SAM" id="MobiDB-lite"/>
    </source>
</evidence>
<protein>
    <submittedName>
        <fullName evidence="2">Uncharacterized protein</fullName>
    </submittedName>
</protein>
<evidence type="ECO:0000313" key="3">
    <source>
        <dbReference type="Proteomes" id="UP000015105"/>
    </source>
</evidence>
<feature type="compositionally biased region" description="Pro residues" evidence="1">
    <location>
        <begin position="1"/>
        <end position="12"/>
    </location>
</feature>